<dbReference type="Proteomes" id="UP001524473">
    <property type="component" value="Unassembled WGS sequence"/>
</dbReference>
<dbReference type="SMART" id="SM00862">
    <property type="entry name" value="Trans_reg_C"/>
    <property type="match status" value="1"/>
</dbReference>
<feature type="domain" description="OmpR/PhoB-type" evidence="9">
    <location>
        <begin position="132"/>
        <end position="232"/>
    </location>
</feature>
<dbReference type="SUPFAM" id="SSF46894">
    <property type="entry name" value="C-terminal effector domain of the bipartite response regulators"/>
    <property type="match status" value="1"/>
</dbReference>
<evidence type="ECO:0000259" key="8">
    <source>
        <dbReference type="PROSITE" id="PS50110"/>
    </source>
</evidence>
<gene>
    <name evidence="10" type="primary">vanR</name>
    <name evidence="10" type="ORF">NE695_04790</name>
</gene>
<keyword evidence="6" id="KW-0597">Phosphoprotein</keyword>
<feature type="domain" description="Response regulatory" evidence="8">
    <location>
        <begin position="5"/>
        <end position="118"/>
    </location>
</feature>
<proteinExistence type="predicted"/>
<evidence type="ECO:0000259" key="9">
    <source>
        <dbReference type="PROSITE" id="PS51755"/>
    </source>
</evidence>
<dbReference type="InterPro" id="IPR036388">
    <property type="entry name" value="WH-like_DNA-bd_sf"/>
</dbReference>
<evidence type="ECO:0000256" key="1">
    <source>
        <dbReference type="ARBA" id="ARBA00018672"/>
    </source>
</evidence>
<keyword evidence="3 7" id="KW-0238">DNA-binding</keyword>
<evidence type="ECO:0000256" key="7">
    <source>
        <dbReference type="PROSITE-ProRule" id="PRU01091"/>
    </source>
</evidence>
<evidence type="ECO:0000256" key="6">
    <source>
        <dbReference type="PROSITE-ProRule" id="PRU00169"/>
    </source>
</evidence>
<reference evidence="10 11" key="1">
    <citation type="submission" date="2022-06" db="EMBL/GenBank/DDBJ databases">
        <title>Isolation of gut microbiota from human fecal samples.</title>
        <authorList>
            <person name="Pamer E.G."/>
            <person name="Barat B."/>
            <person name="Waligurski E."/>
            <person name="Medina S."/>
            <person name="Paddock L."/>
            <person name="Mostad J."/>
        </authorList>
    </citation>
    <scope>NUCLEOTIDE SEQUENCE [LARGE SCALE GENOMIC DNA]</scope>
    <source>
        <strain evidence="10 11">DFI.9.73</strain>
    </source>
</reference>
<protein>
    <recommendedName>
        <fullName evidence="1">Stage 0 sporulation protein A homolog</fullName>
    </recommendedName>
</protein>
<dbReference type="InterPro" id="IPR058211">
    <property type="entry name" value="VanR-like"/>
</dbReference>
<dbReference type="InterPro" id="IPR011006">
    <property type="entry name" value="CheY-like_superfamily"/>
</dbReference>
<dbReference type="Gene3D" id="1.10.10.10">
    <property type="entry name" value="Winged helix-like DNA-binding domain superfamily/Winged helix DNA-binding domain"/>
    <property type="match status" value="1"/>
</dbReference>
<dbReference type="RefSeq" id="WP_256191636.1">
    <property type="nucleotide sequence ID" value="NZ_JANFZG010000010.1"/>
</dbReference>
<dbReference type="InterPro" id="IPR016032">
    <property type="entry name" value="Sig_transdc_resp-reg_C-effctor"/>
</dbReference>
<keyword evidence="11" id="KW-1185">Reference proteome</keyword>
<dbReference type="Gene3D" id="6.10.250.690">
    <property type="match status" value="1"/>
</dbReference>
<evidence type="ECO:0000256" key="4">
    <source>
        <dbReference type="ARBA" id="ARBA00023163"/>
    </source>
</evidence>
<organism evidence="10 11">
    <name type="scientific">Neglectibacter timonensis</name>
    <dbReference type="NCBI Taxonomy" id="1776382"/>
    <lineage>
        <taxon>Bacteria</taxon>
        <taxon>Bacillati</taxon>
        <taxon>Bacillota</taxon>
        <taxon>Clostridia</taxon>
        <taxon>Eubacteriales</taxon>
        <taxon>Oscillospiraceae</taxon>
        <taxon>Neglectibacter</taxon>
    </lineage>
</organism>
<dbReference type="InterPro" id="IPR001789">
    <property type="entry name" value="Sig_transdc_resp-reg_receiver"/>
</dbReference>
<dbReference type="SUPFAM" id="SSF52172">
    <property type="entry name" value="CheY-like"/>
    <property type="match status" value="1"/>
</dbReference>
<dbReference type="PANTHER" id="PTHR48111:SF2">
    <property type="entry name" value="RESPONSE REGULATOR SAER"/>
    <property type="match status" value="1"/>
</dbReference>
<dbReference type="PANTHER" id="PTHR48111">
    <property type="entry name" value="REGULATOR OF RPOS"/>
    <property type="match status" value="1"/>
</dbReference>
<dbReference type="CDD" id="cd17574">
    <property type="entry name" value="REC_OmpR"/>
    <property type="match status" value="1"/>
</dbReference>
<feature type="DNA-binding region" description="OmpR/PhoB-type" evidence="7">
    <location>
        <begin position="132"/>
        <end position="232"/>
    </location>
</feature>
<sequence length="232" mass="26970">MQRDKILIVDDEHEIADLVSLYLENEDFQVFKFYNAMDALRCIETEKLDLAVLDVMLPDMDGFQLCQKIREQHQYPVIMLTARGEGIDKINGLSIGADDYMTKPFQPLELVARVKAQLRRYKCYNAGPEHDSEIIVLSGLSLDIKSHTCTLNEHPLSLTPTEFSILQILCQNKGRVVSSEELFRQIWKDEYYTKNNNTITAHIRHLREKMGDSYENPKYIKTVWGYGYKIEN</sequence>
<dbReference type="PROSITE" id="PS50110">
    <property type="entry name" value="RESPONSE_REGULATORY"/>
    <property type="match status" value="1"/>
</dbReference>
<dbReference type="SMART" id="SM00448">
    <property type="entry name" value="REC"/>
    <property type="match status" value="1"/>
</dbReference>
<comment type="function">
    <text evidence="5">May play the central regulatory role in sporulation. It may be an element of the effector pathway responsible for the activation of sporulation genes in response to nutritional stress. Spo0A may act in concert with spo0H (a sigma factor) to control the expression of some genes that are critical to the sporulation process.</text>
</comment>
<evidence type="ECO:0000313" key="10">
    <source>
        <dbReference type="EMBL" id="MCQ4839229.1"/>
    </source>
</evidence>
<evidence type="ECO:0000313" key="11">
    <source>
        <dbReference type="Proteomes" id="UP001524473"/>
    </source>
</evidence>
<feature type="modified residue" description="4-aspartylphosphate" evidence="6">
    <location>
        <position position="54"/>
    </location>
</feature>
<dbReference type="Gene3D" id="3.40.50.2300">
    <property type="match status" value="1"/>
</dbReference>
<dbReference type="PROSITE" id="PS51755">
    <property type="entry name" value="OMPR_PHOB"/>
    <property type="match status" value="1"/>
</dbReference>
<evidence type="ECO:0000256" key="3">
    <source>
        <dbReference type="ARBA" id="ARBA00023125"/>
    </source>
</evidence>
<comment type="caution">
    <text evidence="10">The sequence shown here is derived from an EMBL/GenBank/DDBJ whole genome shotgun (WGS) entry which is preliminary data.</text>
</comment>
<dbReference type="EMBL" id="JANFZH010000007">
    <property type="protein sequence ID" value="MCQ4839229.1"/>
    <property type="molecule type" value="Genomic_DNA"/>
</dbReference>
<dbReference type="Pfam" id="PF00486">
    <property type="entry name" value="Trans_reg_C"/>
    <property type="match status" value="1"/>
</dbReference>
<keyword evidence="4" id="KW-0804">Transcription</keyword>
<dbReference type="CDD" id="cd00383">
    <property type="entry name" value="trans_reg_C"/>
    <property type="match status" value="1"/>
</dbReference>
<name>A0ABT1RX37_9FIRM</name>
<evidence type="ECO:0000256" key="5">
    <source>
        <dbReference type="ARBA" id="ARBA00024867"/>
    </source>
</evidence>
<dbReference type="InterPro" id="IPR039420">
    <property type="entry name" value="WalR-like"/>
</dbReference>
<evidence type="ECO:0000256" key="2">
    <source>
        <dbReference type="ARBA" id="ARBA00023015"/>
    </source>
</evidence>
<dbReference type="Pfam" id="PF00072">
    <property type="entry name" value="Response_reg"/>
    <property type="match status" value="1"/>
</dbReference>
<dbReference type="InterPro" id="IPR001867">
    <property type="entry name" value="OmpR/PhoB-type_DNA-bd"/>
</dbReference>
<keyword evidence="2" id="KW-0805">Transcription regulation</keyword>
<accession>A0ABT1RX37</accession>
<dbReference type="NCBIfam" id="NF033117">
    <property type="entry name" value="vanR_ACDEGLN"/>
    <property type="match status" value="1"/>
</dbReference>